<feature type="transmembrane region" description="Helical" evidence="1">
    <location>
        <begin position="38"/>
        <end position="60"/>
    </location>
</feature>
<dbReference type="Proteomes" id="UP001462640">
    <property type="component" value="Unassembled WGS sequence"/>
</dbReference>
<evidence type="ECO:0000313" key="2">
    <source>
        <dbReference type="EMBL" id="MEO3715421.1"/>
    </source>
</evidence>
<evidence type="ECO:0000256" key="1">
    <source>
        <dbReference type="SAM" id="Phobius"/>
    </source>
</evidence>
<keyword evidence="1" id="KW-1133">Transmembrane helix</keyword>
<gene>
    <name evidence="2" type="ORF">ABDJ40_21835</name>
</gene>
<keyword evidence="1" id="KW-0472">Membrane</keyword>
<dbReference type="EMBL" id="JBDPZC010000014">
    <property type="protein sequence ID" value="MEO3715421.1"/>
    <property type="molecule type" value="Genomic_DNA"/>
</dbReference>
<proteinExistence type="predicted"/>
<keyword evidence="3" id="KW-1185">Reference proteome</keyword>
<feature type="transmembrane region" description="Helical" evidence="1">
    <location>
        <begin position="12"/>
        <end position="32"/>
    </location>
</feature>
<protein>
    <submittedName>
        <fullName evidence="2">Uncharacterized protein</fullName>
    </submittedName>
</protein>
<reference evidence="2 3" key="1">
    <citation type="submission" date="2024-05" db="EMBL/GenBank/DDBJ databases">
        <title>Roseateles sp. 2.12 16S ribosomal RNA gene Genome sequencing and assembly.</title>
        <authorList>
            <person name="Woo H."/>
        </authorList>
    </citation>
    <scope>NUCLEOTIDE SEQUENCE [LARGE SCALE GENOMIC DNA]</scope>
    <source>
        <strain evidence="2 3">2.12</strain>
    </source>
</reference>
<organism evidence="2 3">
    <name type="scientific">Roseateles flavus</name>
    <dbReference type="NCBI Taxonomy" id="3149041"/>
    <lineage>
        <taxon>Bacteria</taxon>
        <taxon>Pseudomonadati</taxon>
        <taxon>Pseudomonadota</taxon>
        <taxon>Betaproteobacteria</taxon>
        <taxon>Burkholderiales</taxon>
        <taxon>Sphaerotilaceae</taxon>
        <taxon>Roseateles</taxon>
    </lineage>
</organism>
<comment type="caution">
    <text evidence="2">The sequence shown here is derived from an EMBL/GenBank/DDBJ whole genome shotgun (WGS) entry which is preliminary data.</text>
</comment>
<keyword evidence="1" id="KW-0812">Transmembrane</keyword>
<name>A0ABV0GK46_9BURK</name>
<dbReference type="RefSeq" id="WP_347612856.1">
    <property type="nucleotide sequence ID" value="NZ_JBDPZC010000014.1"/>
</dbReference>
<feature type="transmembrane region" description="Helical" evidence="1">
    <location>
        <begin position="72"/>
        <end position="94"/>
    </location>
</feature>
<sequence length="125" mass="13907">MEWLAELAVELVGEFLLALVLEFGGRALLAPFRAEPSPWVSCSGYLLLGALLGGLSLWLVPHQLVQQPSLRVLNLLLTPFAVGATMGWMGQWRAKRGLRVLRMDRFAYGYLMALSLGLVRYCWAS</sequence>
<accession>A0ABV0GK46</accession>
<evidence type="ECO:0000313" key="3">
    <source>
        <dbReference type="Proteomes" id="UP001462640"/>
    </source>
</evidence>
<feature type="transmembrane region" description="Helical" evidence="1">
    <location>
        <begin position="106"/>
        <end position="123"/>
    </location>
</feature>